<reference evidence="3" key="1">
    <citation type="journal article" date="2019" name="Int. J. Syst. Evol. Microbiol.">
        <title>The Global Catalogue of Microorganisms (GCM) 10K type strain sequencing project: providing services to taxonomists for standard genome sequencing and annotation.</title>
        <authorList>
            <consortium name="The Broad Institute Genomics Platform"/>
            <consortium name="The Broad Institute Genome Sequencing Center for Infectious Disease"/>
            <person name="Wu L."/>
            <person name="Ma J."/>
        </authorList>
    </citation>
    <scope>NUCLEOTIDE SEQUENCE [LARGE SCALE GENOMIC DNA]</scope>
    <source>
        <strain evidence="3">CGMCC 1.15772</strain>
    </source>
</reference>
<accession>A0ABW2H9V4</accession>
<name>A0ABW2H9V4_9MICO</name>
<feature type="transmembrane region" description="Helical" evidence="1">
    <location>
        <begin position="724"/>
        <end position="743"/>
    </location>
</feature>
<feature type="transmembrane region" description="Helical" evidence="1">
    <location>
        <begin position="252"/>
        <end position="273"/>
    </location>
</feature>
<comment type="caution">
    <text evidence="2">The sequence shown here is derived from an EMBL/GenBank/DDBJ whole genome shotgun (WGS) entry which is preliminary data.</text>
</comment>
<dbReference type="EMBL" id="JBHTBE010000001">
    <property type="protein sequence ID" value="MFC7267806.1"/>
    <property type="molecule type" value="Genomic_DNA"/>
</dbReference>
<dbReference type="SUPFAM" id="SSF53448">
    <property type="entry name" value="Nucleotide-diphospho-sugar transferases"/>
    <property type="match status" value="1"/>
</dbReference>
<keyword evidence="3" id="KW-1185">Reference proteome</keyword>
<proteinExistence type="predicted"/>
<organism evidence="2 3">
    <name type="scientific">Microbacterium fluvii</name>
    <dbReference type="NCBI Taxonomy" id="415215"/>
    <lineage>
        <taxon>Bacteria</taxon>
        <taxon>Bacillati</taxon>
        <taxon>Actinomycetota</taxon>
        <taxon>Actinomycetes</taxon>
        <taxon>Micrococcales</taxon>
        <taxon>Microbacteriaceae</taxon>
        <taxon>Microbacterium</taxon>
    </lineage>
</organism>
<dbReference type="InterPro" id="IPR050834">
    <property type="entry name" value="Glycosyltransf_2"/>
</dbReference>
<feature type="transmembrane region" description="Helical" evidence="1">
    <location>
        <begin position="439"/>
        <end position="459"/>
    </location>
</feature>
<evidence type="ECO:0000313" key="3">
    <source>
        <dbReference type="Proteomes" id="UP001596507"/>
    </source>
</evidence>
<keyword evidence="2" id="KW-0808">Transferase</keyword>
<dbReference type="Gene3D" id="3.90.550.10">
    <property type="entry name" value="Spore Coat Polysaccharide Biosynthesis Protein SpsA, Chain A"/>
    <property type="match status" value="1"/>
</dbReference>
<dbReference type="PANTHER" id="PTHR43685">
    <property type="entry name" value="GLYCOSYLTRANSFERASE"/>
    <property type="match status" value="1"/>
</dbReference>
<dbReference type="Proteomes" id="UP001596507">
    <property type="component" value="Unassembled WGS sequence"/>
</dbReference>
<feature type="transmembrane region" description="Helical" evidence="1">
    <location>
        <begin position="522"/>
        <end position="549"/>
    </location>
</feature>
<keyword evidence="1" id="KW-1133">Transmembrane helix</keyword>
<dbReference type="Pfam" id="PF13641">
    <property type="entry name" value="Glyco_tranf_2_3"/>
    <property type="match status" value="1"/>
</dbReference>
<keyword evidence="1" id="KW-0472">Membrane</keyword>
<protein>
    <submittedName>
        <fullName evidence="2">Glycosyltransferase</fullName>
        <ecNumber evidence="2">2.4.-.-</ecNumber>
    </submittedName>
</protein>
<dbReference type="RefSeq" id="WP_262872734.1">
    <property type="nucleotide sequence ID" value="NZ_BAABKW010000018.1"/>
</dbReference>
<keyword evidence="1" id="KW-0812">Transmembrane</keyword>
<feature type="transmembrane region" description="Helical" evidence="1">
    <location>
        <begin position="561"/>
        <end position="580"/>
    </location>
</feature>
<feature type="transmembrane region" description="Helical" evidence="1">
    <location>
        <begin position="466"/>
        <end position="486"/>
    </location>
</feature>
<dbReference type="PANTHER" id="PTHR43685:SF3">
    <property type="entry name" value="SLR2126 PROTEIN"/>
    <property type="match status" value="1"/>
</dbReference>
<evidence type="ECO:0000256" key="1">
    <source>
        <dbReference type="SAM" id="Phobius"/>
    </source>
</evidence>
<sequence length="952" mass="97629">MPARVHAILVVRPDARTFAAMHLRRTLTALDAQTRRVDALTIVVCGRDAEVHEVAAASGAESVITAPAGTGFAAATEIASLRLGDADGVWLLAQDTAPEQSALAKLAGALELAPSAAFAAPKLVRWNGPDEIVSLGVSMTRFGRACGLADGELDQGQHDGGEDVLAADVRGLLVRAEAWRTLGGLDTGLSGADEGLDLGVRARLAGGRVTVVPAAHIAVAGDGVAGLPAPIGGAARRRIAYASRAAQLHRRLAYAPVWAVALHWLTILPLALWRTVGHLIGKEPGLVWPEWRAAVVALVRLASVARARGRIRRARTASWAQLSPLRISQTQLRERLDDDPDADVVGGVHRGDLRFFSGGGAWLVLAALGVSAAAFTALLVWPVIGGGGLQPLRATVAQLWADAAYGRRALGLETIGPADPFAGVVAVLGSLWPSAPSHVLVILWVLALPLAALGGWFAATRVTERSLLRVAGGVVWMLAPTFLSALVDPRPAAVLVHLLLPWLFFAGSAAHRSWVPAGAASLLLAAVLACAPSLGPALAVVWVGMLALVAVVRGGDGVAKVIWLLVPTIVLFAPLAWYQLRHGELIGLLADPGVTWSGAQVEATASGRALLAAGIPSADLAGWVGFLPEGVPTWWVPLLAAPIAVLALVAPLTVRWAAGVTLLVVAALGLGTAFAQASVAVASTEATAVALWPGTGLSLAWAGVVGAALVTLDTGLVRRAGRTRAALAIVSASLLAVLAVPSLTAMTRGTSALTSGPVSTLPAYVAAEGRDDPDIGTIVLSPLAGGDLAVDVVWGGSETLGGQTTVLATRTTPSSHDEQLAELAADLVTPAADDVIDSLAAEGIGFVLVAPLSGSTADAAATLRLEAVTSLNQRARLDPVGETARGSLWRVAGDLGERAAVSEEVSSVTGIVALGQLLAVAAALLLSVPTGASRRAARRSPRIVGPQWQEER</sequence>
<evidence type="ECO:0000313" key="2">
    <source>
        <dbReference type="EMBL" id="MFC7267806.1"/>
    </source>
</evidence>
<feature type="transmembrane region" description="Helical" evidence="1">
    <location>
        <begin position="285"/>
        <end position="305"/>
    </location>
</feature>
<feature type="transmembrane region" description="Helical" evidence="1">
    <location>
        <begin position="661"/>
        <end position="683"/>
    </location>
</feature>
<feature type="transmembrane region" description="Helical" evidence="1">
    <location>
        <begin position="634"/>
        <end position="654"/>
    </location>
</feature>
<feature type="transmembrane region" description="Helical" evidence="1">
    <location>
        <begin position="689"/>
        <end position="712"/>
    </location>
</feature>
<gene>
    <name evidence="2" type="ORF">ACFQRL_02395</name>
</gene>
<dbReference type="GO" id="GO:0016757">
    <property type="term" value="F:glycosyltransferase activity"/>
    <property type="evidence" value="ECO:0007669"/>
    <property type="project" value="UniProtKB-KW"/>
</dbReference>
<dbReference type="EC" id="2.4.-.-" evidence="2"/>
<feature type="transmembrane region" description="Helical" evidence="1">
    <location>
        <begin position="360"/>
        <end position="384"/>
    </location>
</feature>
<keyword evidence="2" id="KW-0328">Glycosyltransferase</keyword>
<dbReference type="InterPro" id="IPR029044">
    <property type="entry name" value="Nucleotide-diphossugar_trans"/>
</dbReference>